<evidence type="ECO:0000313" key="2">
    <source>
        <dbReference type="Proteomes" id="UP000694240"/>
    </source>
</evidence>
<name>A0A8T2C0C1_9BRAS</name>
<reference evidence="1 2" key="1">
    <citation type="submission" date="2020-12" db="EMBL/GenBank/DDBJ databases">
        <title>Concerted genomic and epigenomic changes stabilize Arabidopsis allopolyploids.</title>
        <authorList>
            <person name="Chen Z."/>
        </authorList>
    </citation>
    <scope>NUCLEOTIDE SEQUENCE [LARGE SCALE GENOMIC DNA]</scope>
    <source>
        <strain evidence="1">Allo738</strain>
        <tissue evidence="1">Leaf</tissue>
    </source>
</reference>
<dbReference type="EMBL" id="JAEFBK010000006">
    <property type="protein sequence ID" value="KAG7591900.1"/>
    <property type="molecule type" value="Genomic_DNA"/>
</dbReference>
<comment type="caution">
    <text evidence="1">The sequence shown here is derived from an EMBL/GenBank/DDBJ whole genome shotgun (WGS) entry which is preliminary data.</text>
</comment>
<proteinExistence type="predicted"/>
<sequence length="115" mass="12457">MGTLVRECVGFQQFPVATQEKQKSMNSMAVLVLGKSVSTSSTLNSLIGKQVVRVSPFQAEGLRPLMVSRTMGGFTINIIDAHGLVEAGYVNHQDLDLIKGSVATLLESPFIYWLG</sequence>
<organism evidence="1 2">
    <name type="scientific">Arabidopsis thaliana x Arabidopsis arenosa</name>
    <dbReference type="NCBI Taxonomy" id="1240361"/>
    <lineage>
        <taxon>Eukaryota</taxon>
        <taxon>Viridiplantae</taxon>
        <taxon>Streptophyta</taxon>
        <taxon>Embryophyta</taxon>
        <taxon>Tracheophyta</taxon>
        <taxon>Spermatophyta</taxon>
        <taxon>Magnoliopsida</taxon>
        <taxon>eudicotyledons</taxon>
        <taxon>Gunneridae</taxon>
        <taxon>Pentapetalae</taxon>
        <taxon>rosids</taxon>
        <taxon>malvids</taxon>
        <taxon>Brassicales</taxon>
        <taxon>Brassicaceae</taxon>
        <taxon>Camelineae</taxon>
        <taxon>Arabidopsis</taxon>
    </lineage>
</organism>
<accession>A0A8T2C0C1</accession>
<protein>
    <submittedName>
        <fullName evidence="1">AIG1-type guanine nucleotide-binding (G) domain</fullName>
    </submittedName>
</protein>
<dbReference type="AlphaFoldDB" id="A0A8T2C0C1"/>
<gene>
    <name evidence="1" type="ORF">ISN45_Aa01g008800</name>
</gene>
<evidence type="ECO:0000313" key="1">
    <source>
        <dbReference type="EMBL" id="KAG7591900.1"/>
    </source>
</evidence>
<keyword evidence="2" id="KW-1185">Reference proteome</keyword>
<dbReference type="Proteomes" id="UP000694240">
    <property type="component" value="Chromosome 6"/>
</dbReference>